<dbReference type="PANTHER" id="PTHR43632">
    <property type="entry name" value="PERMEASE COMPONENT OF TUNGSTATE ABC TRANSPORTER"/>
    <property type="match status" value="1"/>
</dbReference>
<dbReference type="PROSITE" id="PS50928">
    <property type="entry name" value="ABC_TM1"/>
    <property type="match status" value="1"/>
</dbReference>
<dbReference type="NCBIfam" id="NF038017">
    <property type="entry name" value="ABC_perm1"/>
    <property type="match status" value="1"/>
</dbReference>
<dbReference type="AlphaFoldDB" id="A0AAX4FW22"/>
<dbReference type="GO" id="GO:0055085">
    <property type="term" value="P:transmembrane transport"/>
    <property type="evidence" value="ECO:0007669"/>
    <property type="project" value="InterPro"/>
</dbReference>
<dbReference type="SUPFAM" id="SSF161098">
    <property type="entry name" value="MetI-like"/>
    <property type="match status" value="1"/>
</dbReference>
<reference evidence="7 8" key="1">
    <citation type="submission" date="2023-10" db="EMBL/GenBank/DDBJ databases">
        <title>The complete genome sequence of Methanoculleus receptaculi DSM 18860.</title>
        <authorList>
            <person name="Lai S.-J."/>
            <person name="You Y.-T."/>
            <person name="Chen S.-C."/>
        </authorList>
    </citation>
    <scope>NUCLEOTIDE SEQUENCE [LARGE SCALE GENOMIC DNA]</scope>
    <source>
        <strain evidence="7 8">DSM 18860</strain>
    </source>
</reference>
<feature type="transmembrane region" description="Helical" evidence="5">
    <location>
        <begin position="30"/>
        <end position="53"/>
    </location>
</feature>
<feature type="transmembrane region" description="Helical" evidence="5">
    <location>
        <begin position="154"/>
        <end position="186"/>
    </location>
</feature>
<evidence type="ECO:0000256" key="1">
    <source>
        <dbReference type="ARBA" id="ARBA00004141"/>
    </source>
</evidence>
<evidence type="ECO:0000256" key="3">
    <source>
        <dbReference type="ARBA" id="ARBA00022989"/>
    </source>
</evidence>
<dbReference type="EMBL" id="CP137642">
    <property type="protein sequence ID" value="WOX58131.1"/>
    <property type="molecule type" value="Genomic_DNA"/>
</dbReference>
<feature type="transmembrane region" description="Helical" evidence="5">
    <location>
        <begin position="65"/>
        <end position="85"/>
    </location>
</feature>
<keyword evidence="5" id="KW-0813">Transport</keyword>
<proteinExistence type="inferred from homology"/>
<dbReference type="Proteomes" id="UP001305652">
    <property type="component" value="Chromosome"/>
</dbReference>
<dbReference type="RefSeq" id="WP_318621939.1">
    <property type="nucleotide sequence ID" value="NZ_CP137642.1"/>
</dbReference>
<evidence type="ECO:0000256" key="4">
    <source>
        <dbReference type="ARBA" id="ARBA00023136"/>
    </source>
</evidence>
<evidence type="ECO:0000313" key="7">
    <source>
        <dbReference type="EMBL" id="WOX58131.1"/>
    </source>
</evidence>
<dbReference type="KEGG" id="mrc:R6Y96_02475"/>
<dbReference type="InterPro" id="IPR000515">
    <property type="entry name" value="MetI-like"/>
</dbReference>
<evidence type="ECO:0000256" key="5">
    <source>
        <dbReference type="RuleBase" id="RU363032"/>
    </source>
</evidence>
<comment type="subcellular location">
    <subcellularLocation>
        <location evidence="5">Cell membrane</location>
        <topology evidence="5">Multi-pass membrane protein</topology>
    </subcellularLocation>
    <subcellularLocation>
        <location evidence="1">Membrane</location>
        <topology evidence="1">Multi-pass membrane protein</topology>
    </subcellularLocation>
</comment>
<dbReference type="InterPro" id="IPR049783">
    <property type="entry name" value="ABC_perm_TupB-like"/>
</dbReference>
<protein>
    <submittedName>
        <fullName evidence="7">ABC transporter permease</fullName>
    </submittedName>
</protein>
<organism evidence="7 8">
    <name type="scientific">Methanoculleus receptaculi</name>
    <dbReference type="NCBI Taxonomy" id="394967"/>
    <lineage>
        <taxon>Archaea</taxon>
        <taxon>Methanobacteriati</taxon>
        <taxon>Methanobacteriota</taxon>
        <taxon>Stenosarchaea group</taxon>
        <taxon>Methanomicrobia</taxon>
        <taxon>Methanomicrobiales</taxon>
        <taxon>Methanomicrobiaceae</taxon>
        <taxon>Methanoculleus</taxon>
    </lineage>
</organism>
<keyword evidence="3 5" id="KW-1133">Transmembrane helix</keyword>
<evidence type="ECO:0000256" key="2">
    <source>
        <dbReference type="ARBA" id="ARBA00022692"/>
    </source>
</evidence>
<keyword evidence="2 5" id="KW-0812">Transmembrane</keyword>
<accession>A0AAX4FW22</accession>
<feature type="transmembrane region" description="Helical" evidence="5">
    <location>
        <begin position="206"/>
        <end position="227"/>
    </location>
</feature>
<gene>
    <name evidence="7" type="ORF">R6Y96_02475</name>
</gene>
<keyword evidence="8" id="KW-1185">Reference proteome</keyword>
<evidence type="ECO:0000259" key="6">
    <source>
        <dbReference type="PROSITE" id="PS50928"/>
    </source>
</evidence>
<feature type="domain" description="ABC transmembrane type-1" evidence="6">
    <location>
        <begin position="26"/>
        <end position="227"/>
    </location>
</feature>
<comment type="similarity">
    <text evidence="5">Belongs to the binding-protein-dependent transport system permease family.</text>
</comment>
<sequence length="236" mass="24800">MYEIIEGFIEAIRLIVTLDPDVMAIAARSIVISLTATIIASLISLPLGAAINFGNFRGRKGLINLIQTLYSLPTVIVGLLIFLIISRAGPLGFLRLLFTPTAMIIAQTVLIIPIMTGLTISALSGVDPVIRDTLTSLGATRFQFLINIMKEARFAILAAVAVGFGRAISEVGAAILVGGNIAASSFMSSTRVLTTAISLETSMGNIPQSIALGIVLLIIALGVNLVISTLQQGRNP</sequence>
<keyword evidence="4 5" id="KW-0472">Membrane</keyword>
<dbReference type="Gene3D" id="1.10.3720.10">
    <property type="entry name" value="MetI-like"/>
    <property type="match status" value="1"/>
</dbReference>
<name>A0AAX4FW22_9EURY</name>
<dbReference type="CDD" id="cd06261">
    <property type="entry name" value="TM_PBP2"/>
    <property type="match status" value="1"/>
</dbReference>
<dbReference type="Pfam" id="PF00528">
    <property type="entry name" value="BPD_transp_1"/>
    <property type="match status" value="1"/>
</dbReference>
<feature type="transmembrane region" description="Helical" evidence="5">
    <location>
        <begin position="97"/>
        <end position="123"/>
    </location>
</feature>
<evidence type="ECO:0000313" key="8">
    <source>
        <dbReference type="Proteomes" id="UP001305652"/>
    </source>
</evidence>
<dbReference type="InterPro" id="IPR035906">
    <property type="entry name" value="MetI-like_sf"/>
</dbReference>
<dbReference type="GeneID" id="85731986"/>
<dbReference type="PANTHER" id="PTHR43632:SF1">
    <property type="entry name" value="PERMEASE COMPONENT OF TUNGSTATE ABC TRANSPORTER"/>
    <property type="match status" value="1"/>
</dbReference>
<dbReference type="GO" id="GO:0005886">
    <property type="term" value="C:plasma membrane"/>
    <property type="evidence" value="ECO:0007669"/>
    <property type="project" value="UniProtKB-SubCell"/>
</dbReference>